<dbReference type="Pfam" id="PF02635">
    <property type="entry name" value="DsrE"/>
    <property type="match status" value="1"/>
</dbReference>
<organism evidence="2 3">
    <name type="scientific">Halovenus rubra</name>
    <dbReference type="NCBI Taxonomy" id="869890"/>
    <lineage>
        <taxon>Archaea</taxon>
        <taxon>Methanobacteriati</taxon>
        <taxon>Methanobacteriota</taxon>
        <taxon>Stenosarchaea group</taxon>
        <taxon>Halobacteria</taxon>
        <taxon>Halobacteriales</taxon>
        <taxon>Haloarculaceae</taxon>
        <taxon>Halovenus</taxon>
    </lineage>
</organism>
<feature type="compositionally biased region" description="Polar residues" evidence="1">
    <location>
        <begin position="91"/>
        <end position="100"/>
    </location>
</feature>
<comment type="caution">
    <text evidence="2">The sequence shown here is derived from an EMBL/GenBank/DDBJ whole genome shotgun (WGS) entry which is preliminary data.</text>
</comment>
<feature type="region of interest" description="Disordered" evidence="1">
    <location>
        <begin position="72"/>
        <end position="100"/>
    </location>
</feature>
<dbReference type="Gene3D" id="3.40.1260.10">
    <property type="entry name" value="DsrEFH-like"/>
    <property type="match status" value="1"/>
</dbReference>
<accession>A0ABD5XCU7</accession>
<dbReference type="SUPFAM" id="SSF75169">
    <property type="entry name" value="DsrEFH-like"/>
    <property type="match status" value="1"/>
</dbReference>
<evidence type="ECO:0000256" key="1">
    <source>
        <dbReference type="SAM" id="MobiDB-lite"/>
    </source>
</evidence>
<evidence type="ECO:0000313" key="2">
    <source>
        <dbReference type="EMBL" id="MFC7126828.1"/>
    </source>
</evidence>
<reference evidence="2 3" key="1">
    <citation type="journal article" date="2014" name="Int. J. Syst. Evol. Microbiol.">
        <title>Complete genome sequence of Corynebacterium casei LMG S-19264T (=DSM 44701T), isolated from a smear-ripened cheese.</title>
        <authorList>
            <consortium name="US DOE Joint Genome Institute (JGI-PGF)"/>
            <person name="Walter F."/>
            <person name="Albersmeier A."/>
            <person name="Kalinowski J."/>
            <person name="Ruckert C."/>
        </authorList>
    </citation>
    <scope>NUCLEOTIDE SEQUENCE [LARGE SCALE GENOMIC DNA]</scope>
    <source>
        <strain evidence="2 3">CGMCC 4.7215</strain>
    </source>
</reference>
<name>A0ABD5XCU7_9EURY</name>
<dbReference type="Proteomes" id="UP001596414">
    <property type="component" value="Unassembled WGS sequence"/>
</dbReference>
<proteinExistence type="predicted"/>
<sequence length="100" mass="10842">MATPLFDDESVEMDAVAVVANASGIELVRSDSDYAEEIAELSEGAVQFVACKKSMQAVGLTRDDILDVVETAPRPSENLPANGVDMHRHSQSPLQQQIER</sequence>
<dbReference type="InterPro" id="IPR003787">
    <property type="entry name" value="Sulphur_relay_DsrE/F-like"/>
</dbReference>
<dbReference type="RefSeq" id="WP_267637335.1">
    <property type="nucleotide sequence ID" value="NZ_JAODIY010000009.1"/>
</dbReference>
<dbReference type="InterPro" id="IPR027396">
    <property type="entry name" value="DsrEFH-like"/>
</dbReference>
<evidence type="ECO:0000313" key="3">
    <source>
        <dbReference type="Proteomes" id="UP001596414"/>
    </source>
</evidence>
<gene>
    <name evidence="2" type="ORF">ACFQJ7_12465</name>
</gene>
<protein>
    <submittedName>
        <fullName evidence="2">DsrE family protein</fullName>
    </submittedName>
</protein>
<dbReference type="EMBL" id="JBHSZQ010000047">
    <property type="protein sequence ID" value="MFC7126828.1"/>
    <property type="molecule type" value="Genomic_DNA"/>
</dbReference>
<dbReference type="AlphaFoldDB" id="A0ABD5XCU7"/>